<evidence type="ECO:0000256" key="4">
    <source>
        <dbReference type="ARBA" id="ARBA00022729"/>
    </source>
</evidence>
<feature type="transmembrane region" description="Helical" evidence="8">
    <location>
        <begin position="509"/>
        <end position="530"/>
    </location>
</feature>
<proteinExistence type="inferred from homology"/>
<dbReference type="InterPro" id="IPR010308">
    <property type="entry name" value="TRP_C"/>
</dbReference>
<dbReference type="EMBL" id="CAACVR010000010">
    <property type="protein sequence ID" value="VEU21190.1"/>
    <property type="molecule type" value="Genomic_DNA"/>
</dbReference>
<feature type="region of interest" description="Disordered" evidence="7">
    <location>
        <begin position="613"/>
        <end position="674"/>
    </location>
</feature>
<keyword evidence="11" id="KW-1185">Reference proteome</keyword>
<dbReference type="PANTHER" id="PTHR31145">
    <property type="entry name" value="INTEGRAL MEMBRANE PROTEIN (AFU_ORTHOLOGUE AFUA_7G01610)"/>
    <property type="match status" value="1"/>
</dbReference>
<feature type="region of interest" description="Disordered" evidence="7">
    <location>
        <begin position="687"/>
        <end position="728"/>
    </location>
</feature>
<comment type="subcellular location">
    <subcellularLocation>
        <location evidence="1">Membrane</location>
        <topology evidence="1">Multi-pass membrane protein</topology>
    </subcellularLocation>
</comment>
<feature type="transmembrane region" description="Helical" evidence="8">
    <location>
        <begin position="542"/>
        <end position="569"/>
    </location>
</feature>
<keyword evidence="6 8" id="KW-0472">Membrane</keyword>
<keyword evidence="4" id="KW-0732">Signal</keyword>
<dbReference type="OrthoDB" id="5212126at2759"/>
<keyword evidence="3 8" id="KW-0812">Transmembrane</keyword>
<dbReference type="Pfam" id="PF06011">
    <property type="entry name" value="TRP"/>
    <property type="match status" value="1"/>
</dbReference>
<dbReference type="InParanoid" id="A0A448YJV7"/>
<evidence type="ECO:0000256" key="7">
    <source>
        <dbReference type="SAM" id="MobiDB-lite"/>
    </source>
</evidence>
<gene>
    <name evidence="10" type="ORF">BRENAR_LOCUS1925</name>
</gene>
<feature type="compositionally biased region" description="Low complexity" evidence="7">
    <location>
        <begin position="654"/>
        <end position="674"/>
    </location>
</feature>
<dbReference type="GO" id="GO:0009272">
    <property type="term" value="P:fungal-type cell wall biogenesis"/>
    <property type="evidence" value="ECO:0007669"/>
    <property type="project" value="TreeGrafter"/>
</dbReference>
<evidence type="ECO:0000259" key="9">
    <source>
        <dbReference type="SMART" id="SM01320"/>
    </source>
</evidence>
<dbReference type="STRING" id="13370.A0A448YJV7"/>
<evidence type="ECO:0000256" key="2">
    <source>
        <dbReference type="ARBA" id="ARBA00010642"/>
    </source>
</evidence>
<dbReference type="SMART" id="SM01320">
    <property type="entry name" value="TRP_N"/>
    <property type="match status" value="1"/>
</dbReference>
<dbReference type="GO" id="GO:0055085">
    <property type="term" value="P:transmembrane transport"/>
    <property type="evidence" value="ECO:0007669"/>
    <property type="project" value="TreeGrafter"/>
</dbReference>
<dbReference type="AlphaFoldDB" id="A0A448YJV7"/>
<feature type="compositionally biased region" description="Polar residues" evidence="7">
    <location>
        <begin position="696"/>
        <end position="705"/>
    </location>
</feature>
<name>A0A448YJV7_BRENA</name>
<protein>
    <submittedName>
        <fullName evidence="10">DEKNAAC102069</fullName>
    </submittedName>
</protein>
<feature type="transmembrane region" description="Helical" evidence="8">
    <location>
        <begin position="479"/>
        <end position="497"/>
    </location>
</feature>
<evidence type="ECO:0000256" key="8">
    <source>
        <dbReference type="SAM" id="Phobius"/>
    </source>
</evidence>
<feature type="transmembrane region" description="Helical" evidence="8">
    <location>
        <begin position="363"/>
        <end position="384"/>
    </location>
</feature>
<evidence type="ECO:0000256" key="3">
    <source>
        <dbReference type="ARBA" id="ARBA00022692"/>
    </source>
</evidence>
<feature type="domain" description="ML-like" evidence="9">
    <location>
        <begin position="1"/>
        <end position="134"/>
    </location>
</feature>
<organism evidence="10 11">
    <name type="scientific">Brettanomyces naardenensis</name>
    <name type="common">Yeast</name>
    <dbReference type="NCBI Taxonomy" id="13370"/>
    <lineage>
        <taxon>Eukaryota</taxon>
        <taxon>Fungi</taxon>
        <taxon>Dikarya</taxon>
        <taxon>Ascomycota</taxon>
        <taxon>Saccharomycotina</taxon>
        <taxon>Pichiomycetes</taxon>
        <taxon>Pichiales</taxon>
        <taxon>Pichiaceae</taxon>
        <taxon>Brettanomyces</taxon>
    </lineage>
</organism>
<dbReference type="Pfam" id="PF14558">
    <property type="entry name" value="TRP_N"/>
    <property type="match status" value="1"/>
</dbReference>
<evidence type="ECO:0000313" key="10">
    <source>
        <dbReference type="EMBL" id="VEU21190.1"/>
    </source>
</evidence>
<keyword evidence="5 8" id="KW-1133">Transmembrane helix</keyword>
<dbReference type="InterPro" id="IPR032800">
    <property type="entry name" value="TRP_N"/>
</dbReference>
<dbReference type="FunCoup" id="A0A448YJV7">
    <property type="interactions" value="70"/>
</dbReference>
<feature type="transmembrane region" description="Helical" evidence="8">
    <location>
        <begin position="172"/>
        <end position="191"/>
    </location>
</feature>
<feature type="transmembrane region" description="Helical" evidence="8">
    <location>
        <begin position="453"/>
        <end position="472"/>
    </location>
</feature>
<evidence type="ECO:0000313" key="11">
    <source>
        <dbReference type="Proteomes" id="UP000290900"/>
    </source>
</evidence>
<reference evidence="10 11" key="1">
    <citation type="submission" date="2018-12" db="EMBL/GenBank/DDBJ databases">
        <authorList>
            <person name="Tiukova I."/>
            <person name="Dainat J."/>
        </authorList>
    </citation>
    <scope>NUCLEOTIDE SEQUENCE [LARGE SCALE GENOMIC DNA]</scope>
</reference>
<evidence type="ECO:0000256" key="1">
    <source>
        <dbReference type="ARBA" id="ARBA00004141"/>
    </source>
</evidence>
<evidence type="ECO:0000256" key="6">
    <source>
        <dbReference type="ARBA" id="ARBA00023136"/>
    </source>
</evidence>
<dbReference type="InterPro" id="IPR040241">
    <property type="entry name" value="TRP_Flc/Pkd2-like"/>
</dbReference>
<evidence type="ECO:0000256" key="5">
    <source>
        <dbReference type="ARBA" id="ARBA00022989"/>
    </source>
</evidence>
<feature type="transmembrane region" description="Helical" evidence="8">
    <location>
        <begin position="309"/>
        <end position="331"/>
    </location>
</feature>
<dbReference type="Proteomes" id="UP000290900">
    <property type="component" value="Unassembled WGS sequence"/>
</dbReference>
<dbReference type="PANTHER" id="PTHR31145:SF2">
    <property type="entry name" value="FLAVIN CARRIER PROTEIN 2"/>
    <property type="match status" value="1"/>
</dbReference>
<feature type="transmembrane region" description="Helical" evidence="8">
    <location>
        <begin position="137"/>
        <end position="160"/>
    </location>
</feature>
<sequence length="728" mass="81110">MENSQFSSTYFSVIYYPSNHSIYYQIDGSSLITGKVTASFSIIVYGLNVYQSDINLCNFNVKTICPLTAGHLDISGTYQIDEDQIPSIPSIAYGVPDLDAYVQVHVYDIEADGSTNKTMLACLQATLENGKTVQTRYAAWPIAVISGFGLVVSSIVSLFGHSATASHIASNACSLFIYFQSLAVMAMMGVAKVPPIAAAWAQNFMWTLGIIRVEFMQQMLYWYIQATGGQVTSVLANESVISISVQKKLKQFARSLLKRAVTVESGSTTDVLEDPAMYTTDESHVSAKILVLRGIQRVAFLARIEISNIFMTSIIFFLFVGFVLIVSISLFKGFLELFIRMGVVSKQRLPAFREHWRSIVKGLLYRLINITFSQLTLMCIWEFTVHNSGGCVVFAVVLALVAWVLMCYATVRIFLAGRSSLAEHGNPAYLLFGDTKFLNRFGFLYTQYKANKYYWTPISLIYLFIKALLIAVLQTHGKICACMVFALEIIYMVAVIWKRPFMDKRTNVFNIFIAIVNFINSIFFLFYSNVFKQPQVVSSVAALVYFILNAVFALILLIMTIITCTLALVHRNPDSRYEPFRDDRAAFIPKGDERKSKAEYELEELGAAAMRGHNRSSMLPESGELDGKAVAPNNNSSTFNPFDADDEPIYPANKGSSTSNSNSKSDSYDSGLQFTNQGYGNSGYGGNTAYTGYSNSQARTRANQTSNNNNNSNEAFYGKNTFRQRSII</sequence>
<dbReference type="GO" id="GO:0016020">
    <property type="term" value="C:membrane"/>
    <property type="evidence" value="ECO:0007669"/>
    <property type="project" value="UniProtKB-SubCell"/>
</dbReference>
<comment type="similarity">
    <text evidence="2">Belongs to the transient receptor potential (TRP) ion channel family.</text>
</comment>
<feature type="transmembrane region" description="Helical" evidence="8">
    <location>
        <begin position="391"/>
        <end position="411"/>
    </location>
</feature>
<accession>A0A448YJV7</accession>